<dbReference type="EMBL" id="JH818105">
    <property type="protein sequence ID" value="EKC32105.1"/>
    <property type="molecule type" value="Genomic_DNA"/>
</dbReference>
<reference evidence="1" key="1">
    <citation type="journal article" date="2012" name="Nature">
        <title>The oyster genome reveals stress adaptation and complexity of shell formation.</title>
        <authorList>
            <person name="Zhang G."/>
            <person name="Fang X."/>
            <person name="Guo X."/>
            <person name="Li L."/>
            <person name="Luo R."/>
            <person name="Xu F."/>
            <person name="Yang P."/>
            <person name="Zhang L."/>
            <person name="Wang X."/>
            <person name="Qi H."/>
            <person name="Xiong Z."/>
            <person name="Que H."/>
            <person name="Xie Y."/>
            <person name="Holland P.W."/>
            <person name="Paps J."/>
            <person name="Zhu Y."/>
            <person name="Wu F."/>
            <person name="Chen Y."/>
            <person name="Wang J."/>
            <person name="Peng C."/>
            <person name="Meng J."/>
            <person name="Yang L."/>
            <person name="Liu J."/>
            <person name="Wen B."/>
            <person name="Zhang N."/>
            <person name="Huang Z."/>
            <person name="Zhu Q."/>
            <person name="Feng Y."/>
            <person name="Mount A."/>
            <person name="Hedgecock D."/>
            <person name="Xu Z."/>
            <person name="Liu Y."/>
            <person name="Domazet-Loso T."/>
            <person name="Du Y."/>
            <person name="Sun X."/>
            <person name="Zhang S."/>
            <person name="Liu B."/>
            <person name="Cheng P."/>
            <person name="Jiang X."/>
            <person name="Li J."/>
            <person name="Fan D."/>
            <person name="Wang W."/>
            <person name="Fu W."/>
            <person name="Wang T."/>
            <person name="Wang B."/>
            <person name="Zhang J."/>
            <person name="Peng Z."/>
            <person name="Li Y."/>
            <person name="Li N."/>
            <person name="Wang J."/>
            <person name="Chen M."/>
            <person name="He Y."/>
            <person name="Tan F."/>
            <person name="Song X."/>
            <person name="Zheng Q."/>
            <person name="Huang R."/>
            <person name="Yang H."/>
            <person name="Du X."/>
            <person name="Chen L."/>
            <person name="Yang M."/>
            <person name="Gaffney P.M."/>
            <person name="Wang S."/>
            <person name="Luo L."/>
            <person name="She Z."/>
            <person name="Ming Y."/>
            <person name="Huang W."/>
            <person name="Zhang S."/>
            <person name="Huang B."/>
            <person name="Zhang Y."/>
            <person name="Qu T."/>
            <person name="Ni P."/>
            <person name="Miao G."/>
            <person name="Wang J."/>
            <person name="Wang Q."/>
            <person name="Steinberg C.E."/>
            <person name="Wang H."/>
            <person name="Li N."/>
            <person name="Qian L."/>
            <person name="Zhang G."/>
            <person name="Li Y."/>
            <person name="Yang H."/>
            <person name="Liu X."/>
            <person name="Wang J."/>
            <person name="Yin Y."/>
            <person name="Wang J."/>
        </authorList>
    </citation>
    <scope>NUCLEOTIDE SEQUENCE [LARGE SCALE GENOMIC DNA]</scope>
    <source>
        <strain evidence="1">05x7-T-G4-1.051#20</strain>
    </source>
</reference>
<name>K1QT56_MAGGI</name>
<dbReference type="AlphaFoldDB" id="K1QT56"/>
<evidence type="ECO:0000313" key="1">
    <source>
        <dbReference type="EMBL" id="EKC32105.1"/>
    </source>
</evidence>
<dbReference type="InParanoid" id="K1QT56"/>
<dbReference type="HOGENOM" id="CLU_2814949_0_0_1"/>
<proteinExistence type="predicted"/>
<sequence length="67" mass="7548">MITASSPDELTCLLSLEKSPDSKSIRVRNSASLNNSRIDFRTTSYLYGIIKEEAEDIANLARDLWID</sequence>
<organism evidence="1">
    <name type="scientific">Magallana gigas</name>
    <name type="common">Pacific oyster</name>
    <name type="synonym">Crassostrea gigas</name>
    <dbReference type="NCBI Taxonomy" id="29159"/>
    <lineage>
        <taxon>Eukaryota</taxon>
        <taxon>Metazoa</taxon>
        <taxon>Spiralia</taxon>
        <taxon>Lophotrochozoa</taxon>
        <taxon>Mollusca</taxon>
        <taxon>Bivalvia</taxon>
        <taxon>Autobranchia</taxon>
        <taxon>Pteriomorphia</taxon>
        <taxon>Ostreida</taxon>
        <taxon>Ostreoidea</taxon>
        <taxon>Ostreidae</taxon>
        <taxon>Magallana</taxon>
    </lineage>
</organism>
<accession>K1QT56</accession>
<protein>
    <submittedName>
        <fullName evidence="1">Uncharacterized protein</fullName>
    </submittedName>
</protein>
<gene>
    <name evidence="1" type="ORF">CGI_10025195</name>
</gene>